<sequence>MQSFTAVGRLTREPVLTYTGSGQAKCTFVIAVDSQKGSFKKTIFSHVWLGEDLRK</sequence>
<evidence type="ECO:0000256" key="1">
    <source>
        <dbReference type="ARBA" id="ARBA00023125"/>
    </source>
</evidence>
<dbReference type="InterPro" id="IPR000424">
    <property type="entry name" value="Primosome_PriB/ssb"/>
</dbReference>
<dbReference type="Pfam" id="PF00436">
    <property type="entry name" value="SSB"/>
    <property type="match status" value="1"/>
</dbReference>
<dbReference type="PROSITE" id="PS50935">
    <property type="entry name" value="SSB"/>
    <property type="match status" value="1"/>
</dbReference>
<dbReference type="SUPFAM" id="SSF50249">
    <property type="entry name" value="Nucleic acid-binding proteins"/>
    <property type="match status" value="1"/>
</dbReference>
<accession>A0ABV2KBR1</accession>
<keyword evidence="1 2" id="KW-0238">DNA-binding</keyword>
<dbReference type="EMBL" id="JBEPME010000004">
    <property type="protein sequence ID" value="MET3658060.1"/>
    <property type="molecule type" value="Genomic_DNA"/>
</dbReference>
<keyword evidence="4" id="KW-1185">Reference proteome</keyword>
<evidence type="ECO:0000256" key="2">
    <source>
        <dbReference type="PROSITE-ProRule" id="PRU00252"/>
    </source>
</evidence>
<organism evidence="3 4">
    <name type="scientific">Sporosarcina psychrophila</name>
    <name type="common">Bacillus psychrophilus</name>
    <dbReference type="NCBI Taxonomy" id="1476"/>
    <lineage>
        <taxon>Bacteria</taxon>
        <taxon>Bacillati</taxon>
        <taxon>Bacillota</taxon>
        <taxon>Bacilli</taxon>
        <taxon>Bacillales</taxon>
        <taxon>Caryophanaceae</taxon>
        <taxon>Sporosarcina</taxon>
    </lineage>
</organism>
<evidence type="ECO:0000313" key="4">
    <source>
        <dbReference type="Proteomes" id="UP001549104"/>
    </source>
</evidence>
<name>A0ABV2KBR1_SPOPS</name>
<evidence type="ECO:0000313" key="3">
    <source>
        <dbReference type="EMBL" id="MET3658060.1"/>
    </source>
</evidence>
<protein>
    <submittedName>
        <fullName evidence="3">Single-stranded DNA-binding protein</fullName>
    </submittedName>
</protein>
<dbReference type="GO" id="GO:0003677">
    <property type="term" value="F:DNA binding"/>
    <property type="evidence" value="ECO:0007669"/>
    <property type="project" value="UniProtKB-KW"/>
</dbReference>
<reference evidence="3 4" key="1">
    <citation type="submission" date="2024-06" db="EMBL/GenBank/DDBJ databases">
        <title>Sorghum-associated microbial communities from plants grown in Nebraska, USA.</title>
        <authorList>
            <person name="Schachtman D."/>
        </authorList>
    </citation>
    <scope>NUCLEOTIDE SEQUENCE [LARGE SCALE GENOMIC DNA]</scope>
    <source>
        <strain evidence="3 4">1288</strain>
    </source>
</reference>
<comment type="caution">
    <text evidence="3">The sequence shown here is derived from an EMBL/GenBank/DDBJ whole genome shotgun (WGS) entry which is preliminary data.</text>
</comment>
<proteinExistence type="predicted"/>
<dbReference type="Gene3D" id="2.40.50.140">
    <property type="entry name" value="Nucleic acid-binding proteins"/>
    <property type="match status" value="1"/>
</dbReference>
<dbReference type="InterPro" id="IPR012340">
    <property type="entry name" value="NA-bd_OB-fold"/>
</dbReference>
<gene>
    <name evidence="3" type="ORF">ABIC55_003157</name>
</gene>
<dbReference type="Proteomes" id="UP001549104">
    <property type="component" value="Unassembled WGS sequence"/>
</dbReference>